<dbReference type="AlphaFoldDB" id="A0A847UI47"/>
<dbReference type="Pfam" id="PF02897">
    <property type="entry name" value="Peptidase_S9_N"/>
    <property type="match status" value="1"/>
</dbReference>
<dbReference type="GO" id="GO:0005829">
    <property type="term" value="C:cytosol"/>
    <property type="evidence" value="ECO:0007669"/>
    <property type="project" value="TreeGrafter"/>
</dbReference>
<dbReference type="Gene3D" id="2.130.10.120">
    <property type="entry name" value="Prolyl oligopeptidase, N-terminal domain"/>
    <property type="match status" value="1"/>
</dbReference>
<dbReference type="InterPro" id="IPR001375">
    <property type="entry name" value="Peptidase_S9_cat"/>
</dbReference>
<feature type="domain" description="Peptidase S9 prolyl oligopeptidase catalytic" evidence="6">
    <location>
        <begin position="465"/>
        <end position="660"/>
    </location>
</feature>
<keyword evidence="5" id="KW-0720">Serine protease</keyword>
<evidence type="ECO:0000259" key="6">
    <source>
        <dbReference type="Pfam" id="PF00326"/>
    </source>
</evidence>
<reference evidence="8" key="1">
    <citation type="submission" date="2019-12" db="EMBL/GenBank/DDBJ databases">
        <title>Whole genome sequencing of Haloarcula argentinensis strain pws5.</title>
        <authorList>
            <person name="Verma D.K."/>
            <person name="Gopal K."/>
            <person name="Prasad E.S."/>
        </authorList>
    </citation>
    <scope>NUCLEOTIDE SEQUENCE</scope>
    <source>
        <strain evidence="8">Pws5</strain>
    </source>
</reference>
<evidence type="ECO:0000256" key="5">
    <source>
        <dbReference type="ARBA" id="ARBA00022825"/>
    </source>
</evidence>
<dbReference type="RefSeq" id="WP_146418210.1">
    <property type="nucleotide sequence ID" value="NZ_WOWA01000002.1"/>
</dbReference>
<evidence type="ECO:0000256" key="3">
    <source>
        <dbReference type="ARBA" id="ARBA00022670"/>
    </source>
</evidence>
<dbReference type="PANTHER" id="PTHR42881">
    <property type="entry name" value="PROLYL ENDOPEPTIDASE"/>
    <property type="match status" value="1"/>
</dbReference>
<dbReference type="EMBL" id="WOWA01000002">
    <property type="protein sequence ID" value="NLV12136.1"/>
    <property type="molecule type" value="Genomic_DNA"/>
</dbReference>
<dbReference type="InterPro" id="IPR051167">
    <property type="entry name" value="Prolyl_oligopep/macrocyclase"/>
</dbReference>
<dbReference type="Gene3D" id="3.40.50.1820">
    <property type="entry name" value="alpha/beta hydrolase"/>
    <property type="match status" value="1"/>
</dbReference>
<evidence type="ECO:0000313" key="8">
    <source>
        <dbReference type="EMBL" id="NLV12136.1"/>
    </source>
</evidence>
<dbReference type="GO" id="GO:0070012">
    <property type="term" value="F:oligopeptidase activity"/>
    <property type="evidence" value="ECO:0007669"/>
    <property type="project" value="TreeGrafter"/>
</dbReference>
<dbReference type="EC" id="3.4.21.26" evidence="2"/>
<proteinExistence type="predicted"/>
<dbReference type="Pfam" id="PF00326">
    <property type="entry name" value="Peptidase_S9"/>
    <property type="match status" value="1"/>
</dbReference>
<dbReference type="PANTHER" id="PTHR42881:SF2">
    <property type="entry name" value="PROLYL ENDOPEPTIDASE"/>
    <property type="match status" value="1"/>
</dbReference>
<dbReference type="SUPFAM" id="SSF53474">
    <property type="entry name" value="alpha/beta-Hydrolases"/>
    <property type="match status" value="1"/>
</dbReference>
<evidence type="ECO:0000313" key="9">
    <source>
        <dbReference type="Proteomes" id="UP000641625"/>
    </source>
</evidence>
<comment type="catalytic activity">
    <reaction evidence="1">
        <text>Hydrolysis of Pro-|-Xaa &gt;&gt; Ala-|-Xaa in oligopeptides.</text>
        <dbReference type="EC" id="3.4.21.26"/>
    </reaction>
</comment>
<sequence>MDNPPETKRSNTSDVFHGEVVPDPYQWLENEDEEVHHWVKKQNSYTDSVLSTDTREFLKEQPEFSTNIPDPGTITPTKNGYYQLRRGEGKDHSNLTFRQVLTDSPTTICDPTEDLNSDLSAIDWFVPSPQGEYVAFGVSQGGREQYDIHVVHSGQRTILVEPDCGRTNAGGFAWGENGFYYLQTESCEEGLMKKSIDYYDLSTDESTTVVDGIAQRLWPQIVPQKGTDNAIVALHDGTNRTELYHLSQSGFDPIYVESESHFRPVKYTDLGEFYVLTDVQSSTYELLSLSASETYPDKASLQASSKHILQSDRILRDVSVLDDHVVGHYQKNANSRLTVYNRSGRFAQPVELPDYCTLMANSLAASPNAFVFNLTSFVTSPSTIEIQVNQTAAESNSDNYLSKTVINEPALDYQSEFEVEQCWFSADDGAEIPFFIVYKEDIELKTPNPALINVYGGFGVTMTPSFDRFIFPFLRNGGIYLQPNIRGGGVFGESWHRQGMQEQKQRTFDDTINFAEYLIENNYTNSEKLAITGESNGGLTVGATVMQRPDLFSAAICEVPLLDMIRFNQIGLGETWVSEYGNPNEKDAYRNLKSYSPYHNINEAEHPTMLFRTAIGDTRVLPCHAWKMAARMQSKAQGDSPVLLRTTENAGHGVGTSTHGELTNELDKWTVIFESVISSDEF</sequence>
<keyword evidence="4" id="KW-0378">Hydrolase</keyword>
<dbReference type="InterPro" id="IPR023302">
    <property type="entry name" value="Pept_S9A_N"/>
</dbReference>
<evidence type="ECO:0000256" key="4">
    <source>
        <dbReference type="ARBA" id="ARBA00022801"/>
    </source>
</evidence>
<organism evidence="8 9">
    <name type="scientific">Haloarcula argentinensis</name>
    <dbReference type="NCBI Taxonomy" id="43776"/>
    <lineage>
        <taxon>Archaea</taxon>
        <taxon>Methanobacteriati</taxon>
        <taxon>Methanobacteriota</taxon>
        <taxon>Stenosarchaea group</taxon>
        <taxon>Halobacteria</taxon>
        <taxon>Halobacteriales</taxon>
        <taxon>Haloarculaceae</taxon>
        <taxon>Haloarcula</taxon>
    </lineage>
</organism>
<dbReference type="GO" id="GO:0004252">
    <property type="term" value="F:serine-type endopeptidase activity"/>
    <property type="evidence" value="ECO:0007669"/>
    <property type="project" value="UniProtKB-EC"/>
</dbReference>
<dbReference type="Proteomes" id="UP000641625">
    <property type="component" value="Unassembled WGS sequence"/>
</dbReference>
<feature type="domain" description="Peptidase S9A N-terminal" evidence="7">
    <location>
        <begin position="5"/>
        <end position="391"/>
    </location>
</feature>
<dbReference type="InterPro" id="IPR029058">
    <property type="entry name" value="AB_hydrolase_fold"/>
</dbReference>
<protein>
    <recommendedName>
        <fullName evidence="2">prolyl oligopeptidase</fullName>
        <ecNumber evidence="2">3.4.21.26</ecNumber>
    </recommendedName>
</protein>
<dbReference type="PRINTS" id="PR00862">
    <property type="entry name" value="PROLIGOPTASE"/>
</dbReference>
<comment type="caution">
    <text evidence="8">The sequence shown here is derived from an EMBL/GenBank/DDBJ whole genome shotgun (WGS) entry which is preliminary data.</text>
</comment>
<evidence type="ECO:0000256" key="2">
    <source>
        <dbReference type="ARBA" id="ARBA00011897"/>
    </source>
</evidence>
<gene>
    <name evidence="8" type="ORF">GOC77_02410</name>
</gene>
<evidence type="ECO:0000259" key="7">
    <source>
        <dbReference type="Pfam" id="PF02897"/>
    </source>
</evidence>
<keyword evidence="3" id="KW-0645">Protease</keyword>
<name>A0A847UI47_HALAR</name>
<accession>A0A847UI47</accession>
<dbReference type="SUPFAM" id="SSF50993">
    <property type="entry name" value="Peptidase/esterase 'gauge' domain"/>
    <property type="match status" value="1"/>
</dbReference>
<dbReference type="GO" id="GO:0006508">
    <property type="term" value="P:proteolysis"/>
    <property type="evidence" value="ECO:0007669"/>
    <property type="project" value="UniProtKB-KW"/>
</dbReference>
<dbReference type="InterPro" id="IPR002470">
    <property type="entry name" value="Peptidase_S9A"/>
</dbReference>
<evidence type="ECO:0000256" key="1">
    <source>
        <dbReference type="ARBA" id="ARBA00001070"/>
    </source>
</evidence>